<dbReference type="GO" id="GO:0006508">
    <property type="term" value="P:proteolysis"/>
    <property type="evidence" value="ECO:0007669"/>
    <property type="project" value="UniProtKB-KW"/>
</dbReference>
<name>A0A926DHQ4_9FIRM</name>
<dbReference type="NCBIfam" id="TIGR02074">
    <property type="entry name" value="PBP_1a_fam"/>
    <property type="match status" value="1"/>
</dbReference>
<dbReference type="Proteomes" id="UP000617951">
    <property type="component" value="Unassembled WGS sequence"/>
</dbReference>
<evidence type="ECO:0000256" key="22">
    <source>
        <dbReference type="ARBA" id="ARBA00023316"/>
    </source>
</evidence>
<evidence type="ECO:0000256" key="12">
    <source>
        <dbReference type="ARBA" id="ARBA00022679"/>
    </source>
</evidence>
<keyword evidence="11" id="KW-0328">Glycosyltransferase</keyword>
<feature type="domain" description="Glycosyl transferase family 51" evidence="29">
    <location>
        <begin position="68"/>
        <end position="243"/>
    </location>
</feature>
<evidence type="ECO:0000256" key="20">
    <source>
        <dbReference type="ARBA" id="ARBA00023251"/>
    </source>
</evidence>
<comment type="pathway">
    <text evidence="26">Glycan biosynthesis.</text>
</comment>
<dbReference type="RefSeq" id="WP_249280742.1">
    <property type="nucleotide sequence ID" value="NZ_JACRSS010000005.1"/>
</dbReference>
<dbReference type="InterPro" id="IPR036950">
    <property type="entry name" value="PBP_transglycosylase"/>
</dbReference>
<keyword evidence="18 27" id="KW-1133">Transmembrane helix</keyword>
<keyword evidence="14" id="KW-0378">Hydrolase</keyword>
<evidence type="ECO:0000256" key="15">
    <source>
        <dbReference type="ARBA" id="ARBA00022960"/>
    </source>
</evidence>
<keyword evidence="13 27" id="KW-0812">Transmembrane</keyword>
<comment type="catalytic activity">
    <reaction evidence="23">
        <text>Preferential cleavage: (Ac)2-L-Lys-D-Ala-|-D-Ala. Also transpeptidation of peptidyl-alanyl moieties that are N-acyl substituents of D-alanine.</text>
        <dbReference type="EC" id="3.4.16.4"/>
    </reaction>
</comment>
<protein>
    <recommendedName>
        <fullName evidence="7">Penicillin-binding protein 1A</fullName>
        <ecNumber evidence="24">2.4.99.28</ecNumber>
        <ecNumber evidence="6">3.4.16.4</ecNumber>
    </recommendedName>
</protein>
<evidence type="ECO:0000256" key="3">
    <source>
        <dbReference type="ARBA" id="ARBA00004752"/>
    </source>
</evidence>
<dbReference type="InterPro" id="IPR012338">
    <property type="entry name" value="Beta-lactam/transpept-like"/>
</dbReference>
<proteinExistence type="inferred from homology"/>
<keyword evidence="16" id="KW-0735">Signal-anchor</keyword>
<evidence type="ECO:0000313" key="30">
    <source>
        <dbReference type="EMBL" id="MBC8539125.1"/>
    </source>
</evidence>
<dbReference type="FunFam" id="1.10.3810.10:FF:000001">
    <property type="entry name" value="Penicillin-binding protein 1A"/>
    <property type="match status" value="1"/>
</dbReference>
<dbReference type="EMBL" id="JACRSS010000005">
    <property type="protein sequence ID" value="MBC8539125.1"/>
    <property type="molecule type" value="Genomic_DNA"/>
</dbReference>
<evidence type="ECO:0000256" key="26">
    <source>
        <dbReference type="ARBA" id="ARBA00060592"/>
    </source>
</evidence>
<dbReference type="EC" id="2.4.99.28" evidence="24"/>
<dbReference type="GO" id="GO:0071555">
    <property type="term" value="P:cell wall organization"/>
    <property type="evidence" value="ECO:0007669"/>
    <property type="project" value="UniProtKB-KW"/>
</dbReference>
<evidence type="ECO:0000256" key="8">
    <source>
        <dbReference type="ARBA" id="ARBA00022475"/>
    </source>
</evidence>
<keyword evidence="9" id="KW-0121">Carboxypeptidase</keyword>
<comment type="caution">
    <text evidence="30">The sequence shown here is derived from an EMBL/GenBank/DDBJ whole genome shotgun (WGS) entry which is preliminary data.</text>
</comment>
<organism evidence="30 31">
    <name type="scientific">Guopingia tenuis</name>
    <dbReference type="NCBI Taxonomy" id="2763656"/>
    <lineage>
        <taxon>Bacteria</taxon>
        <taxon>Bacillati</taxon>
        <taxon>Bacillota</taxon>
        <taxon>Clostridia</taxon>
        <taxon>Christensenellales</taxon>
        <taxon>Christensenellaceae</taxon>
        <taxon>Guopingia</taxon>
    </lineage>
</organism>
<evidence type="ECO:0000259" key="29">
    <source>
        <dbReference type="Pfam" id="PF00912"/>
    </source>
</evidence>
<comment type="catalytic activity">
    <reaction evidence="25">
        <text>[GlcNAc-(1-&gt;4)-Mur2Ac(oyl-L-Ala-gamma-D-Glu-L-Lys-D-Ala-D-Ala)](n)-di-trans,octa-cis-undecaprenyl diphosphate + beta-D-GlcNAc-(1-&gt;4)-Mur2Ac(oyl-L-Ala-gamma-D-Glu-L-Lys-D-Ala-D-Ala)-di-trans,octa-cis-undecaprenyl diphosphate = [GlcNAc-(1-&gt;4)-Mur2Ac(oyl-L-Ala-gamma-D-Glu-L-Lys-D-Ala-D-Ala)](n+1)-di-trans,octa-cis-undecaprenyl diphosphate + di-trans,octa-cis-undecaprenyl diphosphate + H(+)</text>
        <dbReference type="Rhea" id="RHEA:23708"/>
        <dbReference type="Rhea" id="RHEA-COMP:9602"/>
        <dbReference type="Rhea" id="RHEA-COMP:9603"/>
        <dbReference type="ChEBI" id="CHEBI:15378"/>
        <dbReference type="ChEBI" id="CHEBI:58405"/>
        <dbReference type="ChEBI" id="CHEBI:60033"/>
        <dbReference type="ChEBI" id="CHEBI:78435"/>
        <dbReference type="EC" id="2.4.99.28"/>
    </reaction>
</comment>
<keyword evidence="20" id="KW-0046">Antibiotic resistance</keyword>
<evidence type="ECO:0000256" key="1">
    <source>
        <dbReference type="ARBA" id="ARBA00002624"/>
    </source>
</evidence>
<dbReference type="PANTHER" id="PTHR32282:SF11">
    <property type="entry name" value="PENICILLIN-BINDING PROTEIN 1B"/>
    <property type="match status" value="1"/>
</dbReference>
<keyword evidence="15" id="KW-0133">Cell shape</keyword>
<dbReference type="GO" id="GO:0008360">
    <property type="term" value="P:regulation of cell shape"/>
    <property type="evidence" value="ECO:0007669"/>
    <property type="project" value="UniProtKB-KW"/>
</dbReference>
<keyword evidence="22" id="KW-0961">Cell wall biogenesis/degradation</keyword>
<evidence type="ECO:0000259" key="28">
    <source>
        <dbReference type="Pfam" id="PF00905"/>
    </source>
</evidence>
<keyword evidence="31" id="KW-1185">Reference proteome</keyword>
<dbReference type="GO" id="GO:0030288">
    <property type="term" value="C:outer membrane-bounded periplasmic space"/>
    <property type="evidence" value="ECO:0007669"/>
    <property type="project" value="TreeGrafter"/>
</dbReference>
<evidence type="ECO:0000256" key="11">
    <source>
        <dbReference type="ARBA" id="ARBA00022676"/>
    </source>
</evidence>
<dbReference type="GO" id="GO:0009002">
    <property type="term" value="F:serine-type D-Ala-D-Ala carboxypeptidase activity"/>
    <property type="evidence" value="ECO:0007669"/>
    <property type="project" value="UniProtKB-EC"/>
</dbReference>
<keyword evidence="21" id="KW-0511">Multifunctional enzyme</keyword>
<evidence type="ECO:0000256" key="23">
    <source>
        <dbReference type="ARBA" id="ARBA00034000"/>
    </source>
</evidence>
<evidence type="ECO:0000256" key="4">
    <source>
        <dbReference type="ARBA" id="ARBA00007090"/>
    </source>
</evidence>
<evidence type="ECO:0000256" key="19">
    <source>
        <dbReference type="ARBA" id="ARBA00023136"/>
    </source>
</evidence>
<evidence type="ECO:0000256" key="25">
    <source>
        <dbReference type="ARBA" id="ARBA00049902"/>
    </source>
</evidence>
<dbReference type="Pfam" id="PF00912">
    <property type="entry name" value="Transgly"/>
    <property type="match status" value="1"/>
</dbReference>
<dbReference type="Gene3D" id="3.40.710.10">
    <property type="entry name" value="DD-peptidase/beta-lactamase superfamily"/>
    <property type="match status" value="1"/>
</dbReference>
<evidence type="ECO:0000256" key="10">
    <source>
        <dbReference type="ARBA" id="ARBA00022670"/>
    </source>
</evidence>
<dbReference type="EC" id="3.4.16.4" evidence="6"/>
<comment type="pathway">
    <text evidence="3">Cell wall biogenesis; peptidoglycan biosynthesis.</text>
</comment>
<feature type="domain" description="Penicillin-binding protein transpeptidase" evidence="28">
    <location>
        <begin position="338"/>
        <end position="579"/>
    </location>
</feature>
<dbReference type="InterPro" id="IPR023346">
    <property type="entry name" value="Lysozyme-like_dom_sf"/>
</dbReference>
<dbReference type="Gene3D" id="1.10.3810.10">
    <property type="entry name" value="Biosynthetic peptidoglycan transglycosylase-like"/>
    <property type="match status" value="1"/>
</dbReference>
<dbReference type="InterPro" id="IPR001460">
    <property type="entry name" value="PCN-bd_Tpept"/>
</dbReference>
<dbReference type="GO" id="GO:0046677">
    <property type="term" value="P:response to antibiotic"/>
    <property type="evidence" value="ECO:0007669"/>
    <property type="project" value="UniProtKB-KW"/>
</dbReference>
<dbReference type="GO" id="GO:0009252">
    <property type="term" value="P:peptidoglycan biosynthetic process"/>
    <property type="evidence" value="ECO:0007669"/>
    <property type="project" value="UniProtKB-KW"/>
</dbReference>
<keyword evidence="12" id="KW-0808">Transferase</keyword>
<evidence type="ECO:0000256" key="24">
    <source>
        <dbReference type="ARBA" id="ARBA00044770"/>
    </source>
</evidence>
<sequence>MAEHEIKEKRGTFRKIAKISALSLLVLTISSIVFVLCYLAGIKEWQTFDPAVIARDMQRSTFLYDKNGEQFAALSGSERRYYVSLEDIPEYVRGAFLAVEDSRFYEHNGIDIVRILGALVEDIKSGSIKQGASTISQQLIKHSTLVFDQDISRKLTEIMMAFKLEDMYSKDEILELYLNQIYFGAGAYGVETAAQTYFSKSASELTLSEGALLCGIVKSPSKYAPHLHMDNALERRDLVLEQMLKNEIITQEEYDSAVSETITLHMNTDEDYPYGYYTDMVLKEATTQLGISYTELMTGGYRIYTNLDPTMQTQLEETAEDDSLFPENASDGLQAECAVVTLDAKTGQICAILGGREHTARLSLNRATSMRRQPGSAIKPVMVYAPAMEYAGYSTTSFLLDQPENFDGYSPRNSGNNYRGWVTLRDCVAYSINVPAVKLLNEISVARAKSYASSVGIPFDSKDKNLSLALGGFTTGVTPLELCASYLPFANGGYYEEPSSLSRIVNAQGEEVYKNTTEKYSVLSPETSFLMSSMLSSSVEYGTSKNLKLENVPLSAKTGTSIYDDANNNKDAWIVAYNPEYVVCCWMGFDKTDSLHYLPKGVTGGTYPAALTKSFFSKIYAEKSAPSFSAPAGVLAAKLDKEALTEQCEVKLAGEYTPSDNIVTEYFTRENMPQEEPEYTLLTPPRDFSVTLGSQGPILEFTSEEGVPYLLSRQDGGQGTPVEIARITGTGGKVQYNDYTAAPEEQYIYRVTPLPSESASATDAIPSAQYIYSPKKD</sequence>
<dbReference type="GO" id="GO:0008658">
    <property type="term" value="F:penicillin binding"/>
    <property type="evidence" value="ECO:0007669"/>
    <property type="project" value="InterPro"/>
</dbReference>
<reference evidence="30" key="1">
    <citation type="submission" date="2020-08" db="EMBL/GenBank/DDBJ databases">
        <title>Genome public.</title>
        <authorList>
            <person name="Liu C."/>
            <person name="Sun Q."/>
        </authorList>
    </citation>
    <scope>NUCLEOTIDE SEQUENCE</scope>
    <source>
        <strain evidence="30">NSJ-63</strain>
    </source>
</reference>
<keyword evidence="19 27" id="KW-0472">Membrane</keyword>
<keyword evidence="8" id="KW-1003">Cell membrane</keyword>
<dbReference type="PANTHER" id="PTHR32282">
    <property type="entry name" value="BINDING PROTEIN TRANSPEPTIDASE, PUTATIVE-RELATED"/>
    <property type="match status" value="1"/>
</dbReference>
<evidence type="ECO:0000256" key="21">
    <source>
        <dbReference type="ARBA" id="ARBA00023268"/>
    </source>
</evidence>
<dbReference type="GO" id="GO:0005886">
    <property type="term" value="C:plasma membrane"/>
    <property type="evidence" value="ECO:0007669"/>
    <property type="project" value="UniProtKB-SubCell"/>
</dbReference>
<evidence type="ECO:0000256" key="9">
    <source>
        <dbReference type="ARBA" id="ARBA00022645"/>
    </source>
</evidence>
<evidence type="ECO:0000256" key="5">
    <source>
        <dbReference type="ARBA" id="ARBA00007739"/>
    </source>
</evidence>
<keyword evidence="10" id="KW-0645">Protease</keyword>
<accession>A0A926DHQ4</accession>
<dbReference type="AlphaFoldDB" id="A0A926DHQ4"/>
<comment type="similarity">
    <text evidence="4">In the C-terminal section; belongs to the transpeptidase family.</text>
</comment>
<keyword evidence="17" id="KW-0573">Peptidoglycan synthesis</keyword>
<evidence type="ECO:0000256" key="17">
    <source>
        <dbReference type="ARBA" id="ARBA00022984"/>
    </source>
</evidence>
<evidence type="ECO:0000256" key="2">
    <source>
        <dbReference type="ARBA" id="ARBA00004401"/>
    </source>
</evidence>
<dbReference type="Pfam" id="PF00905">
    <property type="entry name" value="Transpeptidase"/>
    <property type="match status" value="1"/>
</dbReference>
<dbReference type="SUPFAM" id="SSF53955">
    <property type="entry name" value="Lysozyme-like"/>
    <property type="match status" value="1"/>
</dbReference>
<gene>
    <name evidence="30" type="ORF">H8693_09295</name>
</gene>
<comment type="function">
    <text evidence="1">Cell wall formation. Synthesis of cross-linked peptidoglycan from the lipid intermediates. The enzyme has a penicillin-insensitive transglycosylase N-terminal domain (formation of linear glycan strands) and a penicillin-sensitive transpeptidase C-terminal domain (cross-linking of the peptide subunits).</text>
</comment>
<evidence type="ECO:0000256" key="18">
    <source>
        <dbReference type="ARBA" id="ARBA00022989"/>
    </source>
</evidence>
<dbReference type="SUPFAM" id="SSF56601">
    <property type="entry name" value="beta-lactamase/transpeptidase-like"/>
    <property type="match status" value="1"/>
</dbReference>
<dbReference type="InterPro" id="IPR001264">
    <property type="entry name" value="Glyco_trans_51"/>
</dbReference>
<comment type="subcellular location">
    <subcellularLocation>
        <location evidence="2">Cell membrane</location>
        <topology evidence="2">Single-pass type II membrane protein</topology>
    </subcellularLocation>
</comment>
<evidence type="ECO:0000256" key="14">
    <source>
        <dbReference type="ARBA" id="ARBA00022801"/>
    </source>
</evidence>
<evidence type="ECO:0000256" key="7">
    <source>
        <dbReference type="ARBA" id="ARBA00018638"/>
    </source>
</evidence>
<comment type="similarity">
    <text evidence="5">In the N-terminal section; belongs to the glycosyltransferase 51 family.</text>
</comment>
<evidence type="ECO:0000256" key="13">
    <source>
        <dbReference type="ARBA" id="ARBA00022692"/>
    </source>
</evidence>
<evidence type="ECO:0000256" key="27">
    <source>
        <dbReference type="SAM" id="Phobius"/>
    </source>
</evidence>
<feature type="transmembrane region" description="Helical" evidence="27">
    <location>
        <begin position="21"/>
        <end position="41"/>
    </location>
</feature>
<dbReference type="InterPro" id="IPR050396">
    <property type="entry name" value="Glycosyltr_51/Transpeptidase"/>
</dbReference>
<dbReference type="GO" id="GO:0008955">
    <property type="term" value="F:peptidoglycan glycosyltransferase activity"/>
    <property type="evidence" value="ECO:0007669"/>
    <property type="project" value="UniProtKB-EC"/>
</dbReference>
<evidence type="ECO:0000256" key="16">
    <source>
        <dbReference type="ARBA" id="ARBA00022968"/>
    </source>
</evidence>
<evidence type="ECO:0000256" key="6">
    <source>
        <dbReference type="ARBA" id="ARBA00012448"/>
    </source>
</evidence>
<evidence type="ECO:0000313" key="31">
    <source>
        <dbReference type="Proteomes" id="UP000617951"/>
    </source>
</evidence>